<dbReference type="Pfam" id="PF00667">
    <property type="entry name" value="FAD_binding_1"/>
    <property type="match status" value="1"/>
</dbReference>
<comment type="cofactor">
    <cofactor evidence="2">
        <name>FAD</name>
        <dbReference type="ChEBI" id="CHEBI:57692"/>
    </cofactor>
</comment>
<name>A0A9W7CM69_9STRA</name>
<feature type="domain" description="FAD-binding FR-type" evidence="8">
    <location>
        <begin position="202"/>
        <end position="441"/>
    </location>
</feature>
<evidence type="ECO:0008006" key="11">
    <source>
        <dbReference type="Google" id="ProtNLM"/>
    </source>
</evidence>
<feature type="domain" description="Flavodoxin-like" evidence="7">
    <location>
        <begin position="22"/>
        <end position="165"/>
    </location>
</feature>
<dbReference type="Proteomes" id="UP001165122">
    <property type="component" value="Unassembled WGS sequence"/>
</dbReference>
<comment type="cofactor">
    <cofactor evidence="1">
        <name>FMN</name>
        <dbReference type="ChEBI" id="CHEBI:58210"/>
    </cofactor>
</comment>
<sequence>MEALTPPPPPPSSSLSIRGLSITVYHSTLTSTTASVSSHFIANLLQSFPKPELRSEHVSEGFVDSLYQPRPSPHLHILVISTTGQGELNPDTSSIKPWLYSPHRVLPETTLWSVYAIGDKKYGDDYCKAGRIFYGKLMKCGGTRVGELGFGEGLKDSLTWLKKTLEGRLEFGEGSGRFEGRPSPYVVSECVEASTASPPPPSEFNDFSIVSNTRITPSDHWQDVRLISLTGSCSYKSGDVFRVLPKNSDEDVQAFLNVAGFDSSSFEGVWRVEVVSEFYCEGWGSNFTFMDLLKSKADLGYTGVTVETMRSLAGFVDVGEEGGEKHRKKLRSFCETESGYSLFKEYVRREKRSIIDVLADFDTVKLNSLDDVLRILTPIQPREYSIASAGQSKTIQLLVAFKEGTTAYGRNYIGLASKFWRAAAINDVVKGTTRAGSFEKVVECEKPAIFIGAGTGVAPLRSVIVGRARPNDDRLVFGCRNAEADYYFKDEWAASGIKVDVRCSRDQVRRIYVQDFVEKEGREIIAAHILGGGGVAIAGGASMAAAVQKEILEILGERIEGGKDMAKRLLNSLKRKGTFVVEAWT</sequence>
<dbReference type="InterPro" id="IPR017938">
    <property type="entry name" value="Riboflavin_synthase-like_b-brl"/>
</dbReference>
<dbReference type="EMBL" id="BRXW01000121">
    <property type="protein sequence ID" value="GMI08220.1"/>
    <property type="molecule type" value="Genomic_DNA"/>
</dbReference>
<evidence type="ECO:0000313" key="10">
    <source>
        <dbReference type="Proteomes" id="UP001165122"/>
    </source>
</evidence>
<dbReference type="InterPro" id="IPR039261">
    <property type="entry name" value="FNR_nucleotide-bd"/>
</dbReference>
<reference evidence="10" key="1">
    <citation type="journal article" date="2023" name="Commun. Biol.">
        <title>Genome analysis of Parmales, the sister group of diatoms, reveals the evolutionary specialization of diatoms from phago-mixotrophs to photoautotrophs.</title>
        <authorList>
            <person name="Ban H."/>
            <person name="Sato S."/>
            <person name="Yoshikawa S."/>
            <person name="Yamada K."/>
            <person name="Nakamura Y."/>
            <person name="Ichinomiya M."/>
            <person name="Sato N."/>
            <person name="Blanc-Mathieu R."/>
            <person name="Endo H."/>
            <person name="Kuwata A."/>
            <person name="Ogata H."/>
        </authorList>
    </citation>
    <scope>NUCLEOTIDE SEQUENCE [LARGE SCALE GENOMIC DNA]</scope>
    <source>
        <strain evidence="10">NIES 3700</strain>
    </source>
</reference>
<dbReference type="InterPro" id="IPR023173">
    <property type="entry name" value="NADPH_Cyt_P450_Rdtase_alpha"/>
</dbReference>
<dbReference type="InterPro" id="IPR017927">
    <property type="entry name" value="FAD-bd_FR_type"/>
</dbReference>
<gene>
    <name evidence="9" type="ORF">TrLO_g379</name>
</gene>
<dbReference type="InterPro" id="IPR008254">
    <property type="entry name" value="Flavodoxin/NO_synth"/>
</dbReference>
<accession>A0A9W7CM69</accession>
<dbReference type="SUPFAM" id="SSF63380">
    <property type="entry name" value="Riboflavin synthase domain-like"/>
    <property type="match status" value="1"/>
</dbReference>
<dbReference type="AlphaFoldDB" id="A0A9W7CM69"/>
<keyword evidence="5" id="KW-0521">NADP</keyword>
<dbReference type="OrthoDB" id="1856718at2759"/>
<evidence type="ECO:0000259" key="7">
    <source>
        <dbReference type="PROSITE" id="PS50902"/>
    </source>
</evidence>
<dbReference type="SUPFAM" id="SSF52343">
    <property type="entry name" value="Ferredoxin reductase-like, C-terminal NADP-linked domain"/>
    <property type="match status" value="1"/>
</dbReference>
<keyword evidence="6" id="KW-0560">Oxidoreductase</keyword>
<dbReference type="PROSITE" id="PS51384">
    <property type="entry name" value="FAD_FR"/>
    <property type="match status" value="1"/>
</dbReference>
<dbReference type="GO" id="GO:0010181">
    <property type="term" value="F:FMN binding"/>
    <property type="evidence" value="ECO:0007669"/>
    <property type="project" value="InterPro"/>
</dbReference>
<dbReference type="PROSITE" id="PS50902">
    <property type="entry name" value="FLAVODOXIN_LIKE"/>
    <property type="match status" value="1"/>
</dbReference>
<keyword evidence="10" id="KW-1185">Reference proteome</keyword>
<dbReference type="InterPro" id="IPR003097">
    <property type="entry name" value="CysJ-like_FAD-binding"/>
</dbReference>
<organism evidence="9 10">
    <name type="scientific">Triparma laevis f. longispina</name>
    <dbReference type="NCBI Taxonomy" id="1714387"/>
    <lineage>
        <taxon>Eukaryota</taxon>
        <taxon>Sar</taxon>
        <taxon>Stramenopiles</taxon>
        <taxon>Ochrophyta</taxon>
        <taxon>Bolidophyceae</taxon>
        <taxon>Parmales</taxon>
        <taxon>Triparmaceae</taxon>
        <taxon>Triparma</taxon>
    </lineage>
</organism>
<evidence type="ECO:0000256" key="4">
    <source>
        <dbReference type="ARBA" id="ARBA00022827"/>
    </source>
</evidence>
<dbReference type="Gene3D" id="1.20.990.10">
    <property type="entry name" value="NADPH-cytochrome p450 Reductase, Chain A, domain 3"/>
    <property type="match status" value="1"/>
</dbReference>
<evidence type="ECO:0000313" key="9">
    <source>
        <dbReference type="EMBL" id="GMI08220.1"/>
    </source>
</evidence>
<dbReference type="PRINTS" id="PR00371">
    <property type="entry name" value="FPNCR"/>
</dbReference>
<dbReference type="InterPro" id="IPR001433">
    <property type="entry name" value="OxRdtase_FAD/NAD-bd"/>
</dbReference>
<evidence type="ECO:0000256" key="5">
    <source>
        <dbReference type="ARBA" id="ARBA00022857"/>
    </source>
</evidence>
<dbReference type="SUPFAM" id="SSF52218">
    <property type="entry name" value="Flavoproteins"/>
    <property type="match status" value="1"/>
</dbReference>
<evidence type="ECO:0000256" key="2">
    <source>
        <dbReference type="ARBA" id="ARBA00001974"/>
    </source>
</evidence>
<dbReference type="Gene3D" id="3.40.50.360">
    <property type="match status" value="1"/>
</dbReference>
<evidence type="ECO:0000259" key="8">
    <source>
        <dbReference type="PROSITE" id="PS51384"/>
    </source>
</evidence>
<protein>
    <recommendedName>
        <fullName evidence="11">FAD-binding FR-type domain-containing protein</fullName>
    </recommendedName>
</protein>
<dbReference type="GO" id="GO:0016491">
    <property type="term" value="F:oxidoreductase activity"/>
    <property type="evidence" value="ECO:0007669"/>
    <property type="project" value="UniProtKB-KW"/>
</dbReference>
<evidence type="ECO:0000256" key="3">
    <source>
        <dbReference type="ARBA" id="ARBA00022630"/>
    </source>
</evidence>
<evidence type="ECO:0000256" key="6">
    <source>
        <dbReference type="ARBA" id="ARBA00023002"/>
    </source>
</evidence>
<keyword evidence="3" id="KW-0285">Flavoprotein</keyword>
<comment type="caution">
    <text evidence="9">The sequence shown here is derived from an EMBL/GenBank/DDBJ whole genome shotgun (WGS) entry which is preliminary data.</text>
</comment>
<dbReference type="Gene3D" id="2.40.30.10">
    <property type="entry name" value="Translation factors"/>
    <property type="match status" value="1"/>
</dbReference>
<dbReference type="InterPro" id="IPR001709">
    <property type="entry name" value="Flavoprot_Pyr_Nucl_cyt_Rdtase"/>
</dbReference>
<dbReference type="PANTHER" id="PTHR19384">
    <property type="entry name" value="NITRIC OXIDE SYNTHASE-RELATED"/>
    <property type="match status" value="1"/>
</dbReference>
<proteinExistence type="predicted"/>
<dbReference type="PANTHER" id="PTHR19384:SF10">
    <property type="entry name" value="NADPH-DEPENDENT DIFLAVIN OXIDOREDUCTASE 1"/>
    <property type="match status" value="1"/>
</dbReference>
<evidence type="ECO:0000256" key="1">
    <source>
        <dbReference type="ARBA" id="ARBA00001917"/>
    </source>
</evidence>
<dbReference type="GO" id="GO:0005829">
    <property type="term" value="C:cytosol"/>
    <property type="evidence" value="ECO:0007669"/>
    <property type="project" value="TreeGrafter"/>
</dbReference>
<keyword evidence="4" id="KW-0274">FAD</keyword>
<dbReference type="Pfam" id="PF00175">
    <property type="entry name" value="NAD_binding_1"/>
    <property type="match status" value="1"/>
</dbReference>
<dbReference type="GO" id="GO:0050660">
    <property type="term" value="F:flavin adenine dinucleotide binding"/>
    <property type="evidence" value="ECO:0007669"/>
    <property type="project" value="TreeGrafter"/>
</dbReference>
<dbReference type="Gene3D" id="3.40.50.80">
    <property type="entry name" value="Nucleotide-binding domain of ferredoxin-NADP reductase (FNR) module"/>
    <property type="match status" value="1"/>
</dbReference>
<dbReference type="InterPro" id="IPR029039">
    <property type="entry name" value="Flavoprotein-like_sf"/>
</dbReference>